<protein>
    <submittedName>
        <fullName evidence="2">Unannotated protein</fullName>
    </submittedName>
</protein>
<dbReference type="SUPFAM" id="SSF52317">
    <property type="entry name" value="Class I glutamine amidotransferase-like"/>
    <property type="match status" value="1"/>
</dbReference>
<dbReference type="Pfam" id="PF00117">
    <property type="entry name" value="GATase"/>
    <property type="match status" value="1"/>
</dbReference>
<dbReference type="InterPro" id="IPR017926">
    <property type="entry name" value="GATASE"/>
</dbReference>
<evidence type="ECO:0000313" key="2">
    <source>
        <dbReference type="EMBL" id="CAB4329180.1"/>
    </source>
</evidence>
<gene>
    <name evidence="2" type="ORF">UFOPK3770_00008</name>
</gene>
<dbReference type="CDD" id="cd01741">
    <property type="entry name" value="GATase1_1"/>
    <property type="match status" value="1"/>
</dbReference>
<dbReference type="EMBL" id="CAESAJ010000001">
    <property type="protein sequence ID" value="CAB4329180.1"/>
    <property type="molecule type" value="Genomic_DNA"/>
</dbReference>
<dbReference type="PROSITE" id="PS51273">
    <property type="entry name" value="GATASE_TYPE_1"/>
    <property type="match status" value="1"/>
</dbReference>
<evidence type="ECO:0000259" key="1">
    <source>
        <dbReference type="Pfam" id="PF00117"/>
    </source>
</evidence>
<feature type="domain" description="Glutamine amidotransferase" evidence="1">
    <location>
        <begin position="63"/>
        <end position="186"/>
    </location>
</feature>
<accession>A0A6J5YME7</accession>
<proteinExistence type="predicted"/>
<dbReference type="PANTHER" id="PTHR42695:SF5">
    <property type="entry name" value="GLUTAMINE AMIDOTRANSFERASE YLR126C-RELATED"/>
    <property type="match status" value="1"/>
</dbReference>
<dbReference type="GO" id="GO:0005829">
    <property type="term" value="C:cytosol"/>
    <property type="evidence" value="ECO:0007669"/>
    <property type="project" value="TreeGrafter"/>
</dbReference>
<dbReference type="InterPro" id="IPR029062">
    <property type="entry name" value="Class_I_gatase-like"/>
</dbReference>
<dbReference type="InterPro" id="IPR044992">
    <property type="entry name" value="ChyE-like"/>
</dbReference>
<dbReference type="AlphaFoldDB" id="A0A6J5YME7"/>
<dbReference type="Gene3D" id="3.40.50.880">
    <property type="match status" value="1"/>
</dbReference>
<name>A0A6J5YME7_9ZZZZ</name>
<reference evidence="2" key="1">
    <citation type="submission" date="2020-05" db="EMBL/GenBank/DDBJ databases">
        <authorList>
            <person name="Chiriac C."/>
            <person name="Salcher M."/>
            <person name="Ghai R."/>
            <person name="Kavagutti S V."/>
        </authorList>
    </citation>
    <scope>NUCLEOTIDE SEQUENCE</scope>
</reference>
<organism evidence="2">
    <name type="scientific">freshwater metagenome</name>
    <dbReference type="NCBI Taxonomy" id="449393"/>
    <lineage>
        <taxon>unclassified sequences</taxon>
        <taxon>metagenomes</taxon>
        <taxon>ecological metagenomes</taxon>
    </lineage>
</organism>
<dbReference type="PANTHER" id="PTHR42695">
    <property type="entry name" value="GLUTAMINE AMIDOTRANSFERASE YLR126C-RELATED"/>
    <property type="match status" value="1"/>
</dbReference>
<sequence length="239" mass="25560">MTYRVLVIQNEEVDPPALVGEWLTEAGLTMEIVHAYSGELVPESVPEGVTAIMAMGGAMGANDDVDYPWLISERALLNDAVERDLPVFGICLGAQLLAAATGGVVERSPNVEIGVAQVHINEQLAKGTIFSSMAGTNASAAQWHQDWITALPDSAVVVASNDAAPVQAFKIGSDAYGVQFHPEVDGALFKSWRGVGDEAADASGRNMDEAVLEVIEAEAELEATWRPVFQAWAQRVQER</sequence>